<dbReference type="Gene3D" id="1.25.40.10">
    <property type="entry name" value="Tetratricopeptide repeat domain"/>
    <property type="match status" value="2"/>
</dbReference>
<evidence type="ECO:0000313" key="3">
    <source>
        <dbReference type="Proteomes" id="UP000540412"/>
    </source>
</evidence>
<dbReference type="Pfam" id="PF13401">
    <property type="entry name" value="AAA_22"/>
    <property type="match status" value="1"/>
</dbReference>
<dbReference type="RefSeq" id="WP_083905379.1">
    <property type="nucleotide sequence ID" value="NZ_JACHIT010000002.1"/>
</dbReference>
<sequence>MEDLVAPQSVAAVTRDELTLVRNLDELGDLIGRALAHSNLSYRKVEEIASRINAERDGRRTTLNKSVVGDMRQGRRISEERLRLLLFICQVPRDQLAEWLAAFRCATGQAVQTTLTVFGKIPDEPQHYVARAQLHEVCEALNDTTVVTIVTGMRGAGKTQLAAAYARQLVASRSGLVAWVNAETVDSLISDYAEIAERLGISKAGSDAAASARWLRDHLSTHSSTGLLVLDNASNLDDLRPFIPFGEGLSVVVTTTNRAFCLLGVTVDAANGFTRQESVQYLCKATDIDDQEDAHLLAEELGDLPLALSAAAATIKSRHLSYSRYLELLRIHPLPRALRRREGHDHPYRVDQAILLSIDTVESASEDIDLDNAVRWTLGVISMLDPSGVPRELLNTSEIHSELLIEEALERCVQGSLLLWSASDDVVTMHRLTARVVRERAAVSTETIDILVGDALGIIEPYLPTTDELWSYRDLVIHLADQVESIWTTGLPDLASAELRTRSLTARRWVCRQLLDTADTARTARLTATALADHERLLGPDHTDTDITRSFAAHAQLGIGRPAEAVALYEASSRIRDLASDDPQVLSARNNLAVAYQDIGLTEKAIAIHEELVAAWIRIHGNEHPEVLLARNNLAHSYNAAGRESDAFALYAENLRESIRVLGHEHPDVVLYRNNFATVCVSVGGASEAVDLHRQNLSVSERIFGNDHPSTLTCRRNLVMAYSSASHLDQALELGKSNLDEAVSVLGPEHVDVLGARNDLAYVYCQLDRVDVAIELYQRNLCEAERILGDGYPLTQHYRDRLADAYILADRYAEAVAEREKNLAHRIRRLDATHPNVLDNTENLVFAYVLNRQHGKAISLAESSLDDCVRVLGGDHVQALRCRRLLVLANKAVATDPRK</sequence>
<proteinExistence type="predicted"/>
<reference evidence="2 3" key="1">
    <citation type="submission" date="2020-08" db="EMBL/GenBank/DDBJ databases">
        <title>Sequencing the genomes of 1000 actinobacteria strains.</title>
        <authorList>
            <person name="Klenk H.-P."/>
        </authorList>
    </citation>
    <scope>NUCLEOTIDE SEQUENCE [LARGE SCALE GENOMIC DNA]</scope>
    <source>
        <strain evidence="2 3">DSM 43582</strain>
    </source>
</reference>
<dbReference type="InterPro" id="IPR053137">
    <property type="entry name" value="NLR-like"/>
</dbReference>
<dbReference type="AlphaFoldDB" id="A0A7W9PIZ4"/>
<dbReference type="PANTHER" id="PTHR46082">
    <property type="entry name" value="ATP/GTP-BINDING PROTEIN-RELATED"/>
    <property type="match status" value="1"/>
</dbReference>
<dbReference type="SUPFAM" id="SSF48452">
    <property type="entry name" value="TPR-like"/>
    <property type="match status" value="3"/>
</dbReference>
<keyword evidence="3" id="KW-1185">Reference proteome</keyword>
<dbReference type="InterPro" id="IPR049945">
    <property type="entry name" value="AAA_22"/>
</dbReference>
<dbReference type="Pfam" id="PF13424">
    <property type="entry name" value="TPR_12"/>
    <property type="match status" value="2"/>
</dbReference>
<dbReference type="Gene3D" id="3.40.50.300">
    <property type="entry name" value="P-loop containing nucleotide triphosphate hydrolases"/>
    <property type="match status" value="1"/>
</dbReference>
<dbReference type="PANTHER" id="PTHR46082:SF6">
    <property type="entry name" value="AAA+ ATPASE DOMAIN-CONTAINING PROTEIN-RELATED"/>
    <property type="match status" value="1"/>
</dbReference>
<accession>A0A7W9PIZ4</accession>
<dbReference type="Pfam" id="PF13374">
    <property type="entry name" value="TPR_10"/>
    <property type="match status" value="1"/>
</dbReference>
<dbReference type="InterPro" id="IPR011990">
    <property type="entry name" value="TPR-like_helical_dom_sf"/>
</dbReference>
<feature type="domain" description="ORC1/DEAH AAA+ ATPase" evidence="1">
    <location>
        <begin position="147"/>
        <end position="237"/>
    </location>
</feature>
<dbReference type="GO" id="GO:0016887">
    <property type="term" value="F:ATP hydrolysis activity"/>
    <property type="evidence" value="ECO:0007669"/>
    <property type="project" value="InterPro"/>
</dbReference>
<organism evidence="2 3">
    <name type="scientific">Nocardia transvalensis</name>
    <dbReference type="NCBI Taxonomy" id="37333"/>
    <lineage>
        <taxon>Bacteria</taxon>
        <taxon>Bacillati</taxon>
        <taxon>Actinomycetota</taxon>
        <taxon>Actinomycetes</taxon>
        <taxon>Mycobacteriales</taxon>
        <taxon>Nocardiaceae</taxon>
        <taxon>Nocardia</taxon>
    </lineage>
</organism>
<evidence type="ECO:0000313" key="2">
    <source>
        <dbReference type="EMBL" id="MBB5916971.1"/>
    </source>
</evidence>
<dbReference type="EMBL" id="JACHIT010000002">
    <property type="protein sequence ID" value="MBB5916971.1"/>
    <property type="molecule type" value="Genomic_DNA"/>
</dbReference>
<comment type="caution">
    <text evidence="2">The sequence shown here is derived from an EMBL/GenBank/DDBJ whole genome shotgun (WGS) entry which is preliminary data.</text>
</comment>
<name>A0A7W9PIZ4_9NOCA</name>
<dbReference type="SUPFAM" id="SSF52540">
    <property type="entry name" value="P-loop containing nucleoside triphosphate hydrolases"/>
    <property type="match status" value="1"/>
</dbReference>
<dbReference type="InterPro" id="IPR027417">
    <property type="entry name" value="P-loop_NTPase"/>
</dbReference>
<evidence type="ECO:0000259" key="1">
    <source>
        <dbReference type="Pfam" id="PF13401"/>
    </source>
</evidence>
<gene>
    <name evidence="2" type="ORF">BJY24_005883</name>
</gene>
<protein>
    <submittedName>
        <fullName evidence="2">Tetratricopeptide (TPR) repeat protein</fullName>
    </submittedName>
</protein>
<dbReference type="Proteomes" id="UP000540412">
    <property type="component" value="Unassembled WGS sequence"/>
</dbReference>